<accession>A0AAD5UYC3</accession>
<dbReference type="GO" id="GO:0008126">
    <property type="term" value="F:acetylesterase activity"/>
    <property type="evidence" value="ECO:0007669"/>
    <property type="project" value="TreeGrafter"/>
</dbReference>
<dbReference type="GO" id="GO:0051792">
    <property type="term" value="P:medium-chain fatty acid biosynthetic process"/>
    <property type="evidence" value="ECO:0007669"/>
    <property type="project" value="TreeGrafter"/>
</dbReference>
<evidence type="ECO:0000313" key="3">
    <source>
        <dbReference type="EMBL" id="KAJ3480947.1"/>
    </source>
</evidence>
<dbReference type="AlphaFoldDB" id="A0AAD5UYC3"/>
<dbReference type="GO" id="GO:0051793">
    <property type="term" value="P:medium-chain fatty acid catabolic process"/>
    <property type="evidence" value="ECO:0007669"/>
    <property type="project" value="TreeGrafter"/>
</dbReference>
<organism evidence="3 4">
    <name type="scientific">Meripilus lineatus</name>
    <dbReference type="NCBI Taxonomy" id="2056292"/>
    <lineage>
        <taxon>Eukaryota</taxon>
        <taxon>Fungi</taxon>
        <taxon>Dikarya</taxon>
        <taxon>Basidiomycota</taxon>
        <taxon>Agaricomycotina</taxon>
        <taxon>Agaricomycetes</taxon>
        <taxon>Polyporales</taxon>
        <taxon>Meripilaceae</taxon>
        <taxon>Meripilus</taxon>
    </lineage>
</organism>
<evidence type="ECO:0000256" key="2">
    <source>
        <dbReference type="PIRSR" id="PIRSR005211-1"/>
    </source>
</evidence>
<comment type="similarity">
    <text evidence="1">Belongs to the AB hydrolase superfamily. AB hydrolase 4 family.</text>
</comment>
<dbReference type="InterPro" id="IPR012020">
    <property type="entry name" value="ABHD4"/>
</dbReference>
<dbReference type="Gene3D" id="3.40.50.1820">
    <property type="entry name" value="alpha/beta hydrolase"/>
    <property type="match status" value="1"/>
</dbReference>
<evidence type="ECO:0008006" key="5">
    <source>
        <dbReference type="Google" id="ProtNLM"/>
    </source>
</evidence>
<evidence type="ECO:0000256" key="1">
    <source>
        <dbReference type="ARBA" id="ARBA00010884"/>
    </source>
</evidence>
<dbReference type="PANTHER" id="PTHR10794:SF63">
    <property type="entry name" value="ALPHA_BETA HYDROLASE 1, ISOFORM A"/>
    <property type="match status" value="1"/>
</dbReference>
<feature type="active site" description="Charge relay system" evidence="2">
    <location>
        <position position="46"/>
    </location>
</feature>
<dbReference type="GO" id="GO:0047372">
    <property type="term" value="F:monoacylglycerol lipase activity"/>
    <property type="evidence" value="ECO:0007669"/>
    <property type="project" value="TreeGrafter"/>
</dbReference>
<evidence type="ECO:0000313" key="4">
    <source>
        <dbReference type="Proteomes" id="UP001212997"/>
    </source>
</evidence>
<protein>
    <recommendedName>
        <fullName evidence="5">AB hydrolase-1 domain-containing protein</fullName>
    </recommendedName>
</protein>
<feature type="active site" description="Charge relay system" evidence="2">
    <location>
        <position position="215"/>
    </location>
</feature>
<dbReference type="InterPro" id="IPR029058">
    <property type="entry name" value="AB_hydrolase_fold"/>
</dbReference>
<feature type="active site" description="Charge relay system" evidence="2">
    <location>
        <position position="186"/>
    </location>
</feature>
<dbReference type="EMBL" id="JANAWD010000348">
    <property type="protein sequence ID" value="KAJ3480947.1"/>
    <property type="molecule type" value="Genomic_DNA"/>
</dbReference>
<reference evidence="3" key="1">
    <citation type="submission" date="2022-07" db="EMBL/GenBank/DDBJ databases">
        <title>Genome Sequence of Physisporinus lineatus.</title>
        <authorList>
            <person name="Buettner E."/>
        </authorList>
    </citation>
    <scope>NUCLEOTIDE SEQUENCE</scope>
    <source>
        <strain evidence="3">VT162</strain>
    </source>
</reference>
<name>A0AAD5UYC3_9APHY</name>
<sequence>MPWTGAGVPLTSPQMYSAGFTDDIRVALMWISKMYPHAPLLGVGFSLGANVLTRYLAQEGDQSRLAAGCVLGCPWDLTANSDRLESGPILRIYSRGMAQNLSRVMARHSEALENFQTPELKDAMTALQALKNPSLRDFDNAVTRVVGGSSPPFPFETAHHYYAWGSSHKLLCDVKVPLLALNADDDPIVRVLPIDDGPDALGPYVAFGVTRGGGHLGWFEQGSYWGHSKRWVAKPVVEWLRAMGNEMVHPRRNSKKLIEVDDFLKEEGGANIGCKVVEGGGHIIGIEGEEGLLAGL</sequence>
<dbReference type="SUPFAM" id="SSF53474">
    <property type="entry name" value="alpha/beta-Hydrolases"/>
    <property type="match status" value="1"/>
</dbReference>
<gene>
    <name evidence="3" type="ORF">NLI96_g8005</name>
</gene>
<comment type="caution">
    <text evidence="3">The sequence shown here is derived from an EMBL/GenBank/DDBJ whole genome shotgun (WGS) entry which is preliminary data.</text>
</comment>
<dbReference type="PIRSF" id="PIRSF005211">
    <property type="entry name" value="Ab_hydro_YheT"/>
    <property type="match status" value="1"/>
</dbReference>
<proteinExistence type="inferred from homology"/>
<dbReference type="PANTHER" id="PTHR10794">
    <property type="entry name" value="ABHYDROLASE DOMAIN-CONTAINING PROTEIN"/>
    <property type="match status" value="1"/>
</dbReference>
<dbReference type="InterPro" id="IPR050960">
    <property type="entry name" value="AB_hydrolase_4_sf"/>
</dbReference>
<keyword evidence="4" id="KW-1185">Reference proteome</keyword>
<dbReference type="Proteomes" id="UP001212997">
    <property type="component" value="Unassembled WGS sequence"/>
</dbReference>